<feature type="domain" description="C2H2-type" evidence="12">
    <location>
        <begin position="409"/>
        <end position="424"/>
    </location>
</feature>
<keyword evidence="14" id="KW-1185">Reference proteome</keyword>
<keyword evidence="10" id="KW-0539">Nucleus</keyword>
<dbReference type="Gene3D" id="3.30.160.60">
    <property type="entry name" value="Classic Zinc Finger"/>
    <property type="match status" value="4"/>
</dbReference>
<feature type="domain" description="C2H2-type" evidence="12">
    <location>
        <begin position="353"/>
        <end position="380"/>
    </location>
</feature>
<keyword evidence="8" id="KW-0238">DNA-binding</keyword>
<keyword evidence="4" id="KW-0677">Repeat</keyword>
<dbReference type="FunFam" id="3.30.160.60:FF:000096">
    <property type="entry name" value="Zinc finger and BTB domain-containing protein 18 isoform 1"/>
    <property type="match status" value="1"/>
</dbReference>
<keyword evidence="9" id="KW-0804">Transcription</keyword>
<gene>
    <name evidence="13" type="ORF">HNY73_001402</name>
</gene>
<reference evidence="13" key="2">
    <citation type="submission" date="2020-06" db="EMBL/GenBank/DDBJ databases">
        <authorList>
            <person name="Sheffer M."/>
        </authorList>
    </citation>
    <scope>NUCLEOTIDE SEQUENCE</scope>
</reference>
<dbReference type="GO" id="GO:0008270">
    <property type="term" value="F:zinc ion binding"/>
    <property type="evidence" value="ECO:0007669"/>
    <property type="project" value="UniProtKB-KW"/>
</dbReference>
<dbReference type="PANTHER" id="PTHR24394">
    <property type="entry name" value="ZINC FINGER PROTEIN"/>
    <property type="match status" value="1"/>
</dbReference>
<feature type="domain" description="C2H2-type" evidence="12">
    <location>
        <begin position="294"/>
        <end position="316"/>
    </location>
</feature>
<keyword evidence="3" id="KW-0479">Metal-binding</keyword>
<dbReference type="PROSITE" id="PS50157">
    <property type="entry name" value="ZINC_FINGER_C2H2_2"/>
    <property type="match status" value="5"/>
</dbReference>
<comment type="subcellular location">
    <subcellularLocation>
        <location evidence="1">Nucleus</location>
    </subcellularLocation>
</comment>
<dbReference type="InterPro" id="IPR036236">
    <property type="entry name" value="Znf_C2H2_sf"/>
</dbReference>
<organism evidence="13 14">
    <name type="scientific">Argiope bruennichi</name>
    <name type="common">Wasp spider</name>
    <name type="synonym">Aranea bruennichi</name>
    <dbReference type="NCBI Taxonomy" id="94029"/>
    <lineage>
        <taxon>Eukaryota</taxon>
        <taxon>Metazoa</taxon>
        <taxon>Ecdysozoa</taxon>
        <taxon>Arthropoda</taxon>
        <taxon>Chelicerata</taxon>
        <taxon>Arachnida</taxon>
        <taxon>Araneae</taxon>
        <taxon>Araneomorphae</taxon>
        <taxon>Entelegynae</taxon>
        <taxon>Araneoidea</taxon>
        <taxon>Araneidae</taxon>
        <taxon>Argiope</taxon>
    </lineage>
</organism>
<dbReference type="FunFam" id="3.30.160.60:FF:000185">
    <property type="entry name" value="zinc finger protein 319"/>
    <property type="match status" value="1"/>
</dbReference>
<evidence type="ECO:0000256" key="2">
    <source>
        <dbReference type="ARBA" id="ARBA00006991"/>
    </source>
</evidence>
<comment type="caution">
    <text evidence="13">The sequence shown here is derived from an EMBL/GenBank/DDBJ whole genome shotgun (WGS) entry which is preliminary data.</text>
</comment>
<feature type="domain" description="C2H2-type" evidence="12">
    <location>
        <begin position="381"/>
        <end position="408"/>
    </location>
</feature>
<dbReference type="EMBL" id="JABXBU010000001">
    <property type="protein sequence ID" value="KAF8797098.1"/>
    <property type="molecule type" value="Genomic_DNA"/>
</dbReference>
<comment type="similarity">
    <text evidence="2">Belongs to the krueppel C2H2-type zinc-finger protein family.</text>
</comment>
<keyword evidence="6" id="KW-0862">Zinc</keyword>
<evidence type="ECO:0000313" key="13">
    <source>
        <dbReference type="EMBL" id="KAF8797098.1"/>
    </source>
</evidence>
<evidence type="ECO:0000256" key="1">
    <source>
        <dbReference type="ARBA" id="ARBA00004123"/>
    </source>
</evidence>
<dbReference type="Pfam" id="PF00096">
    <property type="entry name" value="zf-C2H2"/>
    <property type="match status" value="5"/>
</dbReference>
<evidence type="ECO:0000256" key="11">
    <source>
        <dbReference type="PROSITE-ProRule" id="PRU00042"/>
    </source>
</evidence>
<evidence type="ECO:0000256" key="3">
    <source>
        <dbReference type="ARBA" id="ARBA00022723"/>
    </source>
</evidence>
<protein>
    <submittedName>
        <fullName evidence="13">Zinc finger protein 774 like protein</fullName>
    </submittedName>
</protein>
<dbReference type="PANTHER" id="PTHR24394:SF44">
    <property type="entry name" value="ZINC FINGER PROTEIN 271-LIKE"/>
    <property type="match status" value="1"/>
</dbReference>
<accession>A0A8T0G3R1</accession>
<keyword evidence="5 11" id="KW-0863">Zinc-finger</keyword>
<name>A0A8T0G3R1_ARGBR</name>
<evidence type="ECO:0000256" key="6">
    <source>
        <dbReference type="ARBA" id="ARBA00022833"/>
    </source>
</evidence>
<dbReference type="SMART" id="SM00355">
    <property type="entry name" value="ZnF_C2H2"/>
    <property type="match status" value="4"/>
</dbReference>
<evidence type="ECO:0000256" key="4">
    <source>
        <dbReference type="ARBA" id="ARBA00022737"/>
    </source>
</evidence>
<dbReference type="Proteomes" id="UP000807504">
    <property type="component" value="Unassembled WGS sequence"/>
</dbReference>
<sequence length="480" mass="54759">MDNKFHSNKNIKQYFTSDAWSALSEYEKKRWENVQKNFEILKSSGITPKMPEFMIPKFKRSMMSKNKTSEMQSKNNQEPKAKFKLFGVPKQTSSKRTKSIKGAEVSSNISVIMKTESISSNTVTTTMINLRGVKPKEFAEKILISAQNALKVLGDMLGGMEEDISFNVEEVHISKPGCSKAIEPKRRYPKRNVAKKCYKEEDISSEDEFLYCDICKEEHKGPCPVHGPMLLVCDTKVPKTVLKPHHYVEGWAKFARTGFSLRELRDPEEWLKKNSSAEIFIVIHYATEEEITGFSCNVCNGLFSSSESLMKHQRNHPHLQHDRRHRCPECSYSSDSAAYLRDHLRTHSREKPHACPHCPKRFSLETNLRKHALLHMGLKEHACNICGKRFSQKNNLLRHERVHSGERPYRCPDCGKDFSQSSHLSIIRGCTLGRSLTPVPNANAGFLRQVSSPNTSCTYTREGFPTNALSAERGSSLREN</sequence>
<reference evidence="13" key="1">
    <citation type="journal article" date="2020" name="bioRxiv">
        <title>Chromosome-level reference genome of the European wasp spider Argiope bruennichi: a resource for studies on range expansion and evolutionary adaptation.</title>
        <authorList>
            <person name="Sheffer M.M."/>
            <person name="Hoppe A."/>
            <person name="Krehenwinkel H."/>
            <person name="Uhl G."/>
            <person name="Kuss A.W."/>
            <person name="Jensen L."/>
            <person name="Jensen C."/>
            <person name="Gillespie R.G."/>
            <person name="Hoff K.J."/>
            <person name="Prost S."/>
        </authorList>
    </citation>
    <scope>NUCLEOTIDE SEQUENCE</scope>
</reference>
<dbReference type="GO" id="GO:0005634">
    <property type="term" value="C:nucleus"/>
    <property type="evidence" value="ECO:0007669"/>
    <property type="project" value="UniProtKB-SubCell"/>
</dbReference>
<feature type="domain" description="C2H2-type" evidence="12">
    <location>
        <begin position="325"/>
        <end position="352"/>
    </location>
</feature>
<dbReference type="AlphaFoldDB" id="A0A8T0G3R1"/>
<dbReference type="SUPFAM" id="SSF57667">
    <property type="entry name" value="beta-beta-alpha zinc fingers"/>
    <property type="match status" value="3"/>
</dbReference>
<keyword evidence="7" id="KW-0805">Transcription regulation</keyword>
<proteinExistence type="inferred from homology"/>
<evidence type="ECO:0000256" key="7">
    <source>
        <dbReference type="ARBA" id="ARBA00023015"/>
    </source>
</evidence>
<dbReference type="GO" id="GO:0000981">
    <property type="term" value="F:DNA-binding transcription factor activity, RNA polymerase II-specific"/>
    <property type="evidence" value="ECO:0007669"/>
    <property type="project" value="TreeGrafter"/>
</dbReference>
<dbReference type="GO" id="GO:0003677">
    <property type="term" value="F:DNA binding"/>
    <property type="evidence" value="ECO:0007669"/>
    <property type="project" value="UniProtKB-KW"/>
</dbReference>
<dbReference type="FunFam" id="3.30.160.60:FF:000100">
    <property type="entry name" value="Zinc finger 45-like"/>
    <property type="match status" value="1"/>
</dbReference>
<dbReference type="PROSITE" id="PS00028">
    <property type="entry name" value="ZINC_FINGER_C2H2_1"/>
    <property type="match status" value="2"/>
</dbReference>
<evidence type="ECO:0000259" key="12">
    <source>
        <dbReference type="PROSITE" id="PS50157"/>
    </source>
</evidence>
<evidence type="ECO:0000256" key="5">
    <source>
        <dbReference type="ARBA" id="ARBA00022771"/>
    </source>
</evidence>
<evidence type="ECO:0000313" key="14">
    <source>
        <dbReference type="Proteomes" id="UP000807504"/>
    </source>
</evidence>
<evidence type="ECO:0000256" key="10">
    <source>
        <dbReference type="ARBA" id="ARBA00023242"/>
    </source>
</evidence>
<evidence type="ECO:0000256" key="9">
    <source>
        <dbReference type="ARBA" id="ARBA00023163"/>
    </source>
</evidence>
<evidence type="ECO:0000256" key="8">
    <source>
        <dbReference type="ARBA" id="ARBA00023125"/>
    </source>
</evidence>
<dbReference type="InterPro" id="IPR013087">
    <property type="entry name" value="Znf_C2H2_type"/>
</dbReference>